<feature type="compositionally biased region" description="Polar residues" evidence="1">
    <location>
        <begin position="394"/>
        <end position="403"/>
    </location>
</feature>
<dbReference type="InterPro" id="IPR011011">
    <property type="entry name" value="Znf_FYVE_PHD"/>
</dbReference>
<dbReference type="STRING" id="62324.A0A4Y0BME2"/>
<proteinExistence type="predicted"/>
<dbReference type="VEuPathDB" id="VectorBase:AFUN021086"/>
<dbReference type="CDD" id="cd15489">
    <property type="entry name" value="PHD_SF"/>
    <property type="match status" value="1"/>
</dbReference>
<dbReference type="SUPFAM" id="SSF57903">
    <property type="entry name" value="FYVE/PHD zinc finger"/>
    <property type="match status" value="1"/>
</dbReference>
<evidence type="ECO:0000256" key="1">
    <source>
        <dbReference type="SAM" id="MobiDB-lite"/>
    </source>
</evidence>
<feature type="compositionally biased region" description="Low complexity" evidence="1">
    <location>
        <begin position="420"/>
        <end position="434"/>
    </location>
</feature>
<feature type="compositionally biased region" description="Acidic residues" evidence="1">
    <location>
        <begin position="164"/>
        <end position="173"/>
    </location>
</feature>
<reference evidence="2" key="1">
    <citation type="submission" date="2020-05" db="UniProtKB">
        <authorList>
            <consortium name="EnsemblMetazoa"/>
        </authorList>
    </citation>
    <scope>IDENTIFICATION</scope>
    <source>
        <strain evidence="2">FUMOZ</strain>
    </source>
</reference>
<accession>A0A4Y0BME2</accession>
<evidence type="ECO:0008006" key="3">
    <source>
        <dbReference type="Google" id="ProtNLM"/>
    </source>
</evidence>
<evidence type="ECO:0000313" key="2">
    <source>
        <dbReference type="EnsemblMetazoa" id="AFUN021086-PA"/>
    </source>
</evidence>
<feature type="region of interest" description="Disordered" evidence="1">
    <location>
        <begin position="369"/>
        <end position="471"/>
    </location>
</feature>
<feature type="compositionally biased region" description="Basic and acidic residues" evidence="1">
    <location>
        <begin position="442"/>
        <end position="453"/>
    </location>
</feature>
<dbReference type="EnsemblMetazoa" id="AFUN021086-RA">
    <property type="protein sequence ID" value="AFUN021086-PA"/>
    <property type="gene ID" value="AFUN021086"/>
</dbReference>
<feature type="compositionally biased region" description="Basic and acidic residues" evidence="1">
    <location>
        <begin position="238"/>
        <end position="282"/>
    </location>
</feature>
<dbReference type="AlphaFoldDB" id="A0A4Y0BME2"/>
<feature type="region of interest" description="Disordered" evidence="1">
    <location>
        <begin position="210"/>
        <end position="282"/>
    </location>
</feature>
<feature type="compositionally biased region" description="Acidic residues" evidence="1">
    <location>
        <begin position="349"/>
        <end position="361"/>
    </location>
</feature>
<protein>
    <recommendedName>
        <fullName evidence="3">PHD-type domain-containing protein</fullName>
    </recommendedName>
</protein>
<feature type="region of interest" description="Disordered" evidence="1">
    <location>
        <begin position="161"/>
        <end position="197"/>
    </location>
</feature>
<name>A0A4Y0BME2_ANOFN</name>
<organism evidence="2">
    <name type="scientific">Anopheles funestus</name>
    <name type="common">African malaria mosquito</name>
    <dbReference type="NCBI Taxonomy" id="62324"/>
    <lineage>
        <taxon>Eukaryota</taxon>
        <taxon>Metazoa</taxon>
        <taxon>Ecdysozoa</taxon>
        <taxon>Arthropoda</taxon>
        <taxon>Hexapoda</taxon>
        <taxon>Insecta</taxon>
        <taxon>Pterygota</taxon>
        <taxon>Neoptera</taxon>
        <taxon>Endopterygota</taxon>
        <taxon>Diptera</taxon>
        <taxon>Nematocera</taxon>
        <taxon>Culicoidea</taxon>
        <taxon>Culicidae</taxon>
        <taxon>Anophelinae</taxon>
        <taxon>Anopheles</taxon>
    </lineage>
</organism>
<feature type="region of interest" description="Disordered" evidence="1">
    <location>
        <begin position="343"/>
        <end position="362"/>
    </location>
</feature>
<dbReference type="VEuPathDB" id="VectorBase:AFUN2_004023"/>
<sequence length="645" mass="72623">MQAQLALIKEFSIPGELSLSITYLQRALRDCVFQHQVLASKINNLPMHQRPKVKQYMLELEREMLSIGQEQEGLVRQLSERVKRFQMTIQSQHLVTICDDELYGYVSRQLNIQHETAVFSGTPKHISPRWSATELAQKYSLETILETACVKTEEIQLENHESQDFDAADDDDDCWKPVMSSNKRTKKQSKPASKTYTRPFATADASFRSVLKTKSSPPQATVAPQERAFASISGKKPTTLEKVKTESKLNVPKERESRETTEKSSEEEQQERKPVVKTEDSTKVETVTRGVWVPGCPGRPPKAANYISAAKLAAIRARRASVPLAQPIAQRRASKRMEMLAEKVKPTEPIDDSPGEDDDQLPEVLETSAAVRRGRSNLLQALKKQKRGPGRPPNSESMAAQQRASKRGPVPGVSKLVKHSSYASSGSSPNSRSSTPTWGTRQHSEDSCDRRSSSTEYPSLNDPGETPGFTATSIYDMGQVSFLRYHELHTPEEAQALKERKRERKRRSCYSTERKDFHYGKLDYYEQQQQYQAVRASKRTNQRPVLYSPPVAAVKKRKQSTLPSCNAATTSIVRHRPQPANIFAAMDKRSCFVCFKSGTTDELGACMNCCNIYHLSCHTIDEQSDAYRQRDDLCPVCLVSDDGNK</sequence>